<evidence type="ECO:0000313" key="6">
    <source>
        <dbReference type="EMBL" id="CAD8546122.1"/>
    </source>
</evidence>
<dbReference type="Pfam" id="PF03208">
    <property type="entry name" value="PRA1"/>
    <property type="match status" value="1"/>
</dbReference>
<dbReference type="InterPro" id="IPR004895">
    <property type="entry name" value="Prenylated_rab_accept_PRA1"/>
</dbReference>
<evidence type="ECO:0000256" key="5">
    <source>
        <dbReference type="RuleBase" id="RU363107"/>
    </source>
</evidence>
<feature type="transmembrane region" description="Helical" evidence="5">
    <location>
        <begin position="97"/>
        <end position="113"/>
    </location>
</feature>
<comment type="subcellular location">
    <subcellularLocation>
        <location evidence="1 5">Membrane</location>
        <topology evidence="1 5">Multi-pass membrane protein</topology>
    </subcellularLocation>
</comment>
<protein>
    <recommendedName>
        <fullName evidence="5">PRA1 family protein</fullName>
    </recommendedName>
</protein>
<sequence>MDSSVEFPAAVETGTLRAIAARMRAYLPHIQTVLSTQKGAVLLLSRSAFDPRQFSKPADRAEIVRRLTANASQFKILYLLVFVACLVHTILSSPWLLVGLLVVLAAWAYAFALRGSDAPLDACGIQLRRREKLVVLVPFTVLVVTVTGMVNSLLYVLCCTSLVSVPHASFHESQPIDALDPLLEGFQAMPGGEAV</sequence>
<keyword evidence="3 5" id="KW-1133">Transmembrane helix</keyword>
<evidence type="ECO:0000256" key="3">
    <source>
        <dbReference type="ARBA" id="ARBA00022989"/>
    </source>
</evidence>
<dbReference type="EMBL" id="HBER01042499">
    <property type="protein sequence ID" value="CAD8546122.1"/>
    <property type="molecule type" value="Transcribed_RNA"/>
</dbReference>
<feature type="transmembrane region" description="Helical" evidence="5">
    <location>
        <begin position="133"/>
        <end position="157"/>
    </location>
</feature>
<dbReference type="PANTHER" id="PTHR19317:SF0">
    <property type="entry name" value="PRENYLATED RAB ACCEPTOR PROTEIN 1"/>
    <property type="match status" value="1"/>
</dbReference>
<feature type="transmembrane region" description="Helical" evidence="5">
    <location>
        <begin position="74"/>
        <end position="91"/>
    </location>
</feature>
<evidence type="ECO:0000256" key="2">
    <source>
        <dbReference type="ARBA" id="ARBA00022692"/>
    </source>
</evidence>
<evidence type="ECO:0000256" key="4">
    <source>
        <dbReference type="ARBA" id="ARBA00023136"/>
    </source>
</evidence>
<keyword evidence="2 5" id="KW-0812">Transmembrane</keyword>
<organism evidence="6">
    <name type="scientific">Calcidiscus leptoporus</name>
    <dbReference type="NCBI Taxonomy" id="127549"/>
    <lineage>
        <taxon>Eukaryota</taxon>
        <taxon>Haptista</taxon>
        <taxon>Haptophyta</taxon>
        <taxon>Prymnesiophyceae</taxon>
        <taxon>Coccolithales</taxon>
        <taxon>Calcidiscaceae</taxon>
        <taxon>Calcidiscus</taxon>
    </lineage>
</organism>
<name>A0A7S0JAL5_9EUKA</name>
<comment type="similarity">
    <text evidence="5">Belongs to the PRA1 family.</text>
</comment>
<dbReference type="AlphaFoldDB" id="A0A7S0JAL5"/>
<accession>A0A7S0JAL5</accession>
<dbReference type="PANTHER" id="PTHR19317">
    <property type="entry name" value="PRENYLATED RAB ACCEPTOR 1-RELATED"/>
    <property type="match status" value="1"/>
</dbReference>
<dbReference type="GO" id="GO:0016020">
    <property type="term" value="C:membrane"/>
    <property type="evidence" value="ECO:0007669"/>
    <property type="project" value="UniProtKB-SubCell"/>
</dbReference>
<reference evidence="6" key="1">
    <citation type="submission" date="2021-01" db="EMBL/GenBank/DDBJ databases">
        <authorList>
            <person name="Corre E."/>
            <person name="Pelletier E."/>
            <person name="Niang G."/>
            <person name="Scheremetjew M."/>
            <person name="Finn R."/>
            <person name="Kale V."/>
            <person name="Holt S."/>
            <person name="Cochrane G."/>
            <person name="Meng A."/>
            <person name="Brown T."/>
            <person name="Cohen L."/>
        </authorList>
    </citation>
    <scope>NUCLEOTIDE SEQUENCE</scope>
    <source>
        <strain evidence="6">RCC1130</strain>
    </source>
</reference>
<dbReference type="GO" id="GO:0005794">
    <property type="term" value="C:Golgi apparatus"/>
    <property type="evidence" value="ECO:0007669"/>
    <property type="project" value="TreeGrafter"/>
</dbReference>
<evidence type="ECO:0000256" key="1">
    <source>
        <dbReference type="ARBA" id="ARBA00004141"/>
    </source>
</evidence>
<keyword evidence="4 5" id="KW-0472">Membrane</keyword>
<proteinExistence type="inferred from homology"/>
<gene>
    <name evidence="6" type="ORF">CLEP1334_LOCUS21412</name>
</gene>